<keyword evidence="10" id="KW-1133">Transmembrane helix</keyword>
<dbReference type="SUPFAM" id="SSF48264">
    <property type="entry name" value="Cytochrome P450"/>
    <property type="match status" value="1"/>
</dbReference>
<keyword evidence="10" id="KW-0812">Transmembrane</keyword>
<evidence type="ECO:0000313" key="11">
    <source>
        <dbReference type="EMBL" id="KAF5806027.1"/>
    </source>
</evidence>
<dbReference type="STRING" id="4232.A0A251UQX0"/>
<feature type="transmembrane region" description="Helical" evidence="10">
    <location>
        <begin position="21"/>
        <end position="41"/>
    </location>
</feature>
<dbReference type="PANTHER" id="PTHR47955">
    <property type="entry name" value="CYTOCHROME P450 FAMILY 71 PROTEIN"/>
    <property type="match status" value="1"/>
</dbReference>
<dbReference type="InterPro" id="IPR001128">
    <property type="entry name" value="Cyt_P450"/>
</dbReference>
<proteinExistence type="inferred from homology"/>
<dbReference type="PRINTS" id="PR00385">
    <property type="entry name" value="P450"/>
</dbReference>
<dbReference type="CDD" id="cd11072">
    <property type="entry name" value="CYP71-like"/>
    <property type="match status" value="1"/>
</dbReference>
<dbReference type="InParanoid" id="A0A251UQX0"/>
<dbReference type="EMBL" id="MNCJ02000320">
    <property type="protein sequence ID" value="KAF5806027.1"/>
    <property type="molecule type" value="Genomic_DNA"/>
</dbReference>
<evidence type="ECO:0000256" key="2">
    <source>
        <dbReference type="ARBA" id="ARBA00010617"/>
    </source>
</evidence>
<dbReference type="PROSITE" id="PS00086">
    <property type="entry name" value="CYTOCHROME_P450"/>
    <property type="match status" value="1"/>
</dbReference>
<dbReference type="FunFam" id="1.10.630.10:FF:000011">
    <property type="entry name" value="Cytochrome P450 83B1"/>
    <property type="match status" value="1"/>
</dbReference>
<accession>A0A251UQX0</accession>
<dbReference type="GO" id="GO:0016712">
    <property type="term" value="F:oxidoreductase activity, acting on paired donors, with incorporation or reduction of molecular oxygen, reduced flavin or flavoprotein as one donor, and incorporation of one atom of oxygen"/>
    <property type="evidence" value="ECO:0007669"/>
    <property type="project" value="UniProtKB-ARBA"/>
</dbReference>
<dbReference type="Gramene" id="mRNA:HanXRQr2_Chr05g0216521">
    <property type="protein sequence ID" value="mRNA:HanXRQr2_Chr05g0216521"/>
    <property type="gene ID" value="HanXRQr2_Chr05g0216521"/>
</dbReference>
<dbReference type="GO" id="GO:0020037">
    <property type="term" value="F:heme binding"/>
    <property type="evidence" value="ECO:0007669"/>
    <property type="project" value="InterPro"/>
</dbReference>
<dbReference type="InterPro" id="IPR036396">
    <property type="entry name" value="Cyt_P450_sf"/>
</dbReference>
<dbReference type="Proteomes" id="UP000215914">
    <property type="component" value="Chromosome 5"/>
</dbReference>
<evidence type="ECO:0000256" key="3">
    <source>
        <dbReference type="ARBA" id="ARBA00022617"/>
    </source>
</evidence>
<evidence type="ECO:0000256" key="8">
    <source>
        <dbReference type="PIRSR" id="PIRSR602401-1"/>
    </source>
</evidence>
<keyword evidence="3 8" id="KW-0349">Heme</keyword>
<gene>
    <name evidence="12" type="ORF">HannXRQ_Chr05g0147991</name>
    <name evidence="11" type="ORF">HanXRQr2_Chr05g0216521</name>
</gene>
<reference evidence="12" key="2">
    <citation type="submission" date="2017-02" db="EMBL/GenBank/DDBJ databases">
        <title>Sunflower complete genome.</title>
        <authorList>
            <person name="Langlade N."/>
            <person name="Munos S."/>
        </authorList>
    </citation>
    <scope>NUCLEOTIDE SEQUENCE [LARGE SCALE GENOMIC DNA]</scope>
    <source>
        <tissue evidence="12">Leaves</tissue>
    </source>
</reference>
<dbReference type="PANTHER" id="PTHR47955:SF15">
    <property type="entry name" value="CYTOCHROME P450 71A2-LIKE"/>
    <property type="match status" value="1"/>
</dbReference>
<evidence type="ECO:0000256" key="1">
    <source>
        <dbReference type="ARBA" id="ARBA00004721"/>
    </source>
</evidence>
<feature type="binding site" description="axial binding residue" evidence="8">
    <location>
        <position position="457"/>
    </location>
    <ligand>
        <name>heme</name>
        <dbReference type="ChEBI" id="CHEBI:30413"/>
    </ligand>
    <ligandPart>
        <name>Fe</name>
        <dbReference type="ChEBI" id="CHEBI:18248"/>
    </ligandPart>
</feature>
<comment type="pathway">
    <text evidence="1">Secondary metabolite biosynthesis; terpenoid biosynthesis.</text>
</comment>
<evidence type="ECO:0000256" key="10">
    <source>
        <dbReference type="SAM" id="Phobius"/>
    </source>
</evidence>
<evidence type="ECO:0000256" key="7">
    <source>
        <dbReference type="ARBA" id="ARBA00023033"/>
    </source>
</evidence>
<keyword evidence="4 8" id="KW-0479">Metal-binding</keyword>
<protein>
    <submittedName>
        <fullName evidence="11 12">Cytochrome P450</fullName>
    </submittedName>
</protein>
<keyword evidence="10" id="KW-0472">Membrane</keyword>
<evidence type="ECO:0000313" key="13">
    <source>
        <dbReference type="Proteomes" id="UP000215914"/>
    </source>
</evidence>
<keyword evidence="13" id="KW-1185">Reference proteome</keyword>
<keyword evidence="6 8" id="KW-0408">Iron</keyword>
<reference evidence="11 13" key="1">
    <citation type="journal article" date="2017" name="Nature">
        <title>The sunflower genome provides insights into oil metabolism, flowering and Asterid evolution.</title>
        <authorList>
            <person name="Badouin H."/>
            <person name="Gouzy J."/>
            <person name="Grassa C.J."/>
            <person name="Murat F."/>
            <person name="Staton S.E."/>
            <person name="Cottret L."/>
            <person name="Lelandais-Briere C."/>
            <person name="Owens G.L."/>
            <person name="Carrere S."/>
            <person name="Mayjonade B."/>
            <person name="Legrand L."/>
            <person name="Gill N."/>
            <person name="Kane N.C."/>
            <person name="Bowers J.E."/>
            <person name="Hubner S."/>
            <person name="Bellec A."/>
            <person name="Berard A."/>
            <person name="Berges H."/>
            <person name="Blanchet N."/>
            <person name="Boniface M.C."/>
            <person name="Brunel D."/>
            <person name="Catrice O."/>
            <person name="Chaidir N."/>
            <person name="Claudel C."/>
            <person name="Donnadieu C."/>
            <person name="Faraut T."/>
            <person name="Fievet G."/>
            <person name="Helmstetter N."/>
            <person name="King M."/>
            <person name="Knapp S.J."/>
            <person name="Lai Z."/>
            <person name="Le Paslier M.C."/>
            <person name="Lippi Y."/>
            <person name="Lorenzon L."/>
            <person name="Mandel J.R."/>
            <person name="Marage G."/>
            <person name="Marchand G."/>
            <person name="Marquand E."/>
            <person name="Bret-Mestries E."/>
            <person name="Morien E."/>
            <person name="Nambeesan S."/>
            <person name="Nguyen T."/>
            <person name="Pegot-Espagnet P."/>
            <person name="Pouilly N."/>
            <person name="Raftis F."/>
            <person name="Sallet E."/>
            <person name="Schiex T."/>
            <person name="Thomas J."/>
            <person name="Vandecasteele C."/>
            <person name="Vares D."/>
            <person name="Vear F."/>
            <person name="Vautrin S."/>
            <person name="Crespi M."/>
            <person name="Mangin B."/>
            <person name="Burke J.M."/>
            <person name="Salse J."/>
            <person name="Munos S."/>
            <person name="Vincourt P."/>
            <person name="Rieseberg L.H."/>
            <person name="Langlade N.B."/>
        </authorList>
    </citation>
    <scope>NUCLEOTIDE SEQUENCE [LARGE SCALE GENOMIC DNA]</scope>
    <source>
        <strain evidence="13">cv. SF193</strain>
        <tissue evidence="11">Leaves</tissue>
    </source>
</reference>
<sequence length="512" mass="58466">MLHTQHKQRHTRGLSKNIDKMSFNLQVFVFYSLPIIFALHVSKLYYFSSKKSHKNLPPSPPRLPLIGNLHQLGVGMHRVLQSMAKTYGPLVLVHFGSVPIIVASSVDAAREIMKTHDITFANRPYLSTIRKLTYDGTDIAFSKYGEQWRQLKSIAVLHVLSNKRVESYRKVREEEVASMIKKIQGTNESVFNLSELVATLTHNVISRAAFGKIYEGMELKHLLDRTLDVLGRFCFETVFPSLAWMDRFTGLEREIEKLAKDIDEFYDIVIDEHVNKKEGDAQGQDLVDILLEIQKDNSTGFHLEKKNIKALSLDVFNGGTDTTSTSLDWAIGELLRNPRTMKKLQQEAHTVGQGREMITEDDLDNMPYLKAVLKEALRLHVPAPLLVPRESTKDVKLLGYDIPSGSQVMINAWAIARDPLIWEEPEEFRPERFLNTATDYKGFHFEFIPFGAGRRRCPGISFAMIINEIVLANLVYKFEFSLLGNEPIDMTESDSFTVRRKFPILVKATPRE</sequence>
<name>A0A251UQX0_HELAN</name>
<dbReference type="GO" id="GO:0051762">
    <property type="term" value="P:sesquiterpene biosynthetic process"/>
    <property type="evidence" value="ECO:0007669"/>
    <property type="project" value="UniProtKB-ARBA"/>
</dbReference>
<evidence type="ECO:0000256" key="4">
    <source>
        <dbReference type="ARBA" id="ARBA00022723"/>
    </source>
</evidence>
<organism evidence="12 13">
    <name type="scientific">Helianthus annuus</name>
    <name type="common">Common sunflower</name>
    <dbReference type="NCBI Taxonomy" id="4232"/>
    <lineage>
        <taxon>Eukaryota</taxon>
        <taxon>Viridiplantae</taxon>
        <taxon>Streptophyta</taxon>
        <taxon>Embryophyta</taxon>
        <taxon>Tracheophyta</taxon>
        <taxon>Spermatophyta</taxon>
        <taxon>Magnoliopsida</taxon>
        <taxon>eudicotyledons</taxon>
        <taxon>Gunneridae</taxon>
        <taxon>Pentapetalae</taxon>
        <taxon>asterids</taxon>
        <taxon>campanulids</taxon>
        <taxon>Asterales</taxon>
        <taxon>Asteraceae</taxon>
        <taxon>Asteroideae</taxon>
        <taxon>Heliantheae alliance</taxon>
        <taxon>Heliantheae</taxon>
        <taxon>Helianthus</taxon>
    </lineage>
</organism>
<dbReference type="EMBL" id="CM007894">
    <property type="protein sequence ID" value="OTG25469.1"/>
    <property type="molecule type" value="Genomic_DNA"/>
</dbReference>
<evidence type="ECO:0000256" key="5">
    <source>
        <dbReference type="ARBA" id="ARBA00023002"/>
    </source>
</evidence>
<evidence type="ECO:0000256" key="6">
    <source>
        <dbReference type="ARBA" id="ARBA00023004"/>
    </source>
</evidence>
<reference evidence="11" key="3">
    <citation type="submission" date="2020-06" db="EMBL/GenBank/DDBJ databases">
        <title>Helianthus annuus Genome sequencing and assembly Release 2.</title>
        <authorList>
            <person name="Gouzy J."/>
            <person name="Langlade N."/>
            <person name="Munos S."/>
        </authorList>
    </citation>
    <scope>NUCLEOTIDE SEQUENCE</scope>
    <source>
        <tissue evidence="11">Leaves</tissue>
    </source>
</reference>
<evidence type="ECO:0000256" key="9">
    <source>
        <dbReference type="RuleBase" id="RU000461"/>
    </source>
</evidence>
<dbReference type="AlphaFoldDB" id="A0A251UQX0"/>
<dbReference type="Pfam" id="PF00067">
    <property type="entry name" value="p450"/>
    <property type="match status" value="1"/>
</dbReference>
<dbReference type="GO" id="GO:0005506">
    <property type="term" value="F:iron ion binding"/>
    <property type="evidence" value="ECO:0007669"/>
    <property type="project" value="InterPro"/>
</dbReference>
<evidence type="ECO:0000313" key="12">
    <source>
        <dbReference type="EMBL" id="OTG25469.1"/>
    </source>
</evidence>
<dbReference type="GO" id="GO:0016491">
    <property type="term" value="F:oxidoreductase activity"/>
    <property type="evidence" value="ECO:0000318"/>
    <property type="project" value="GO_Central"/>
</dbReference>
<keyword evidence="5 9" id="KW-0560">Oxidoreductase</keyword>
<dbReference type="Gene3D" id="1.10.630.10">
    <property type="entry name" value="Cytochrome P450"/>
    <property type="match status" value="1"/>
</dbReference>
<dbReference type="PRINTS" id="PR00463">
    <property type="entry name" value="EP450I"/>
</dbReference>
<comment type="similarity">
    <text evidence="2 9">Belongs to the cytochrome P450 family.</text>
</comment>
<keyword evidence="7 9" id="KW-0503">Monooxygenase</keyword>
<comment type="cofactor">
    <cofactor evidence="8">
        <name>heme</name>
        <dbReference type="ChEBI" id="CHEBI:30413"/>
    </cofactor>
</comment>
<dbReference type="InterPro" id="IPR017972">
    <property type="entry name" value="Cyt_P450_CS"/>
</dbReference>
<dbReference type="InterPro" id="IPR002401">
    <property type="entry name" value="Cyt_P450_E_grp-I"/>
</dbReference>
<dbReference type="OMA" id="YTEAMIM"/>
<dbReference type="FunCoup" id="A0A251UQX0">
    <property type="interactions" value="901"/>
</dbReference>